<dbReference type="Pfam" id="PF20170">
    <property type="entry name" value="Plexin_RBD"/>
    <property type="match status" value="1"/>
</dbReference>
<dbReference type="InterPro" id="IPR036352">
    <property type="entry name" value="Semap_dom_sf"/>
</dbReference>
<dbReference type="InterPro" id="IPR013548">
    <property type="entry name" value="Plexin_cytoplasmic_RasGAP_dom"/>
</dbReference>
<dbReference type="InterPro" id="IPR015943">
    <property type="entry name" value="WD40/YVTN_repeat-like_dom_sf"/>
</dbReference>
<evidence type="ECO:0000256" key="7">
    <source>
        <dbReference type="ARBA" id="ARBA00023157"/>
    </source>
</evidence>
<dbReference type="Gene3D" id="2.130.10.10">
    <property type="entry name" value="YVTN repeat-like/Quinoprotein amine dehydrogenase"/>
    <property type="match status" value="1"/>
</dbReference>
<dbReference type="InterPro" id="IPR008936">
    <property type="entry name" value="Rho_GTPase_activation_prot"/>
</dbReference>
<dbReference type="Pfam" id="PF01437">
    <property type="entry name" value="PSI"/>
    <property type="match status" value="1"/>
</dbReference>
<dbReference type="GO" id="GO:0005886">
    <property type="term" value="C:plasma membrane"/>
    <property type="evidence" value="ECO:0007669"/>
    <property type="project" value="TreeGrafter"/>
</dbReference>
<dbReference type="GO" id="GO:0002116">
    <property type="term" value="C:semaphorin receptor complex"/>
    <property type="evidence" value="ECO:0007669"/>
    <property type="project" value="TreeGrafter"/>
</dbReference>
<gene>
    <name evidence="14" type="ORF">DEA37_0004286</name>
</gene>
<dbReference type="PROSITE" id="PS51004">
    <property type="entry name" value="SEMA"/>
    <property type="match status" value="1"/>
</dbReference>
<evidence type="ECO:0000313" key="15">
    <source>
        <dbReference type="Proteomes" id="UP000324629"/>
    </source>
</evidence>
<dbReference type="InterPro" id="IPR002909">
    <property type="entry name" value="IPT_dom"/>
</dbReference>
<dbReference type="SUPFAM" id="SSF101912">
    <property type="entry name" value="Sema domain"/>
    <property type="match status" value="1"/>
</dbReference>
<keyword evidence="6 11" id="KW-0472">Membrane</keyword>
<proteinExistence type="inferred from homology"/>
<keyword evidence="8" id="KW-0325">Glycoprotein</keyword>
<comment type="subcellular location">
    <subcellularLocation>
        <location evidence="1">Membrane</location>
        <topology evidence="1">Single-pass membrane protein</topology>
    </subcellularLocation>
</comment>
<evidence type="ECO:0000256" key="11">
    <source>
        <dbReference type="SAM" id="Phobius"/>
    </source>
</evidence>
<feature type="domain" description="Sema" evidence="13">
    <location>
        <begin position="23"/>
        <end position="617"/>
    </location>
</feature>
<evidence type="ECO:0000256" key="6">
    <source>
        <dbReference type="ARBA" id="ARBA00023136"/>
    </source>
</evidence>
<feature type="transmembrane region" description="Helical" evidence="11">
    <location>
        <begin position="1626"/>
        <end position="1648"/>
    </location>
</feature>
<organism evidence="14 15">
    <name type="scientific">Paragonimus westermani</name>
    <dbReference type="NCBI Taxonomy" id="34504"/>
    <lineage>
        <taxon>Eukaryota</taxon>
        <taxon>Metazoa</taxon>
        <taxon>Spiralia</taxon>
        <taxon>Lophotrochozoa</taxon>
        <taxon>Platyhelminthes</taxon>
        <taxon>Trematoda</taxon>
        <taxon>Digenea</taxon>
        <taxon>Plagiorchiida</taxon>
        <taxon>Troglotremata</taxon>
        <taxon>Troglotrematidae</taxon>
        <taxon>Paragonimus</taxon>
    </lineage>
</organism>
<evidence type="ECO:0000256" key="4">
    <source>
        <dbReference type="ARBA" id="ARBA00022729"/>
    </source>
</evidence>
<dbReference type="Gene3D" id="2.60.40.10">
    <property type="entry name" value="Immunoglobulins"/>
    <property type="match status" value="3"/>
</dbReference>
<dbReference type="Pfam" id="PF01403">
    <property type="entry name" value="Sema"/>
    <property type="match status" value="1"/>
</dbReference>
<dbReference type="EMBL" id="QNGE01000265">
    <property type="protein sequence ID" value="KAA3681161.1"/>
    <property type="molecule type" value="Genomic_DNA"/>
</dbReference>
<dbReference type="GO" id="GO:0017154">
    <property type="term" value="F:semaphorin receptor activity"/>
    <property type="evidence" value="ECO:0007669"/>
    <property type="project" value="InterPro"/>
</dbReference>
<dbReference type="SUPFAM" id="SSF103575">
    <property type="entry name" value="Plexin repeat"/>
    <property type="match status" value="1"/>
</dbReference>
<dbReference type="Gene3D" id="1.10.506.10">
    <property type="entry name" value="GTPase Activation - p120gap, domain 1"/>
    <property type="match status" value="2"/>
</dbReference>
<dbReference type="Proteomes" id="UP000324629">
    <property type="component" value="Unassembled WGS sequence"/>
</dbReference>
<evidence type="ECO:0000256" key="5">
    <source>
        <dbReference type="ARBA" id="ARBA00022989"/>
    </source>
</evidence>
<dbReference type="InterPro" id="IPR013783">
    <property type="entry name" value="Ig-like_fold"/>
</dbReference>
<evidence type="ECO:0000256" key="8">
    <source>
        <dbReference type="ARBA" id="ARBA00023180"/>
    </source>
</evidence>
<name>A0A5J4P071_9TREM</name>
<protein>
    <submittedName>
        <fullName evidence="14">Plexin A</fullName>
    </submittedName>
</protein>
<evidence type="ECO:0000256" key="12">
    <source>
        <dbReference type="SAM" id="SignalP"/>
    </source>
</evidence>
<evidence type="ECO:0000256" key="10">
    <source>
        <dbReference type="SAM" id="MobiDB-lite"/>
    </source>
</evidence>
<accession>A0A5J4P071</accession>
<comment type="caution">
    <text evidence="14">The sequence shown here is derived from an EMBL/GenBank/DDBJ whole genome shotgun (WGS) entry which is preliminary data.</text>
</comment>
<dbReference type="SMART" id="SM00423">
    <property type="entry name" value="PSI"/>
    <property type="match status" value="3"/>
</dbReference>
<dbReference type="Pfam" id="PF08337">
    <property type="entry name" value="Plexin_cytopl"/>
    <property type="match status" value="1"/>
</dbReference>
<feature type="compositionally biased region" description="Polar residues" evidence="10">
    <location>
        <begin position="2584"/>
        <end position="2596"/>
    </location>
</feature>
<dbReference type="PANTHER" id="PTHR22625:SF70">
    <property type="entry name" value="PLEXIN A, ISOFORM A"/>
    <property type="match status" value="1"/>
</dbReference>
<keyword evidence="5 11" id="KW-1133">Transmembrane helix</keyword>
<dbReference type="GO" id="GO:0030334">
    <property type="term" value="P:regulation of cell migration"/>
    <property type="evidence" value="ECO:0007669"/>
    <property type="project" value="TreeGrafter"/>
</dbReference>
<dbReference type="PANTHER" id="PTHR22625">
    <property type="entry name" value="PLEXIN"/>
    <property type="match status" value="1"/>
</dbReference>
<keyword evidence="7" id="KW-1015">Disulfide bond</keyword>
<dbReference type="InterPro" id="IPR001627">
    <property type="entry name" value="Semap_dom"/>
</dbReference>
<comment type="similarity">
    <text evidence="2">Belongs to the plexin family.</text>
</comment>
<evidence type="ECO:0000313" key="14">
    <source>
        <dbReference type="EMBL" id="KAA3681161.1"/>
    </source>
</evidence>
<evidence type="ECO:0000259" key="13">
    <source>
        <dbReference type="PROSITE" id="PS51004"/>
    </source>
</evidence>
<sequence>MRCLELLFLLPCWIFVYQSITASVKTGASQLKVTHTASISSTRDYKNLRVLYRFYEPSSVDYVLVAGTNHLYQFKADNLQNVVTRVTGPKNFSICCVPGKDVSADECVHSHVKSVQMSFPSDFCGLRETDSVVKAWSTSTVPYFELRNSSDGHSHLSSRSPVAFVNDDRVACENALYVCYNLHHGFCERLRLTNIEETSPWVGGTQASEITNKIPVAGNDATTSTAIALGAQFVYIATESDGLQDFTIIKIHPLSARFRDFRFADSKPGHESFLSLTDNPNLPLQYKLAFRYRSYAYVDYDSHIPAPAHIYFILQQPESYHFYRWQPRMARICDDDQHFYSYVELNLACQDCIRSDYEHVAFNALRTAARGKVGQLLATTMNKQLETIGRKTKLNDIAEVVVVAFAAHPVDPLRHRASLGQTFESFSDRAFGPFYPEPSERYGSGAILLNGSAIAVFPMAQINAKFDQVITNCLAGQGFSGPEHFLTQREREHAHCVPDPSSQQKSKLVYCPTKRATNQFIMGHTHEDTLESPALLYLPHNVTDVAVTSVSDLFTVAVFTTDDGWLLKYEVTQLYESRRLDAIQLTLGGKPLTSLALDLTGTVAFVTTPDKVIRVGLSNCAAYVTCLACLNARDPYCGWCVGEGRCLRRDECSTAGWNRTGKTEEAPKRKYCEAVSQGPSLPPPVVSFTWLPYTAAQTRCPIIKRVSPTGLMRLSKQQTKSSPSVFQRPIVLKLEGDLTNDIRMLVKKHTDDVLRRSASSRFDLHNGISFKTNPTNRLHCAFRQAPNGLLNSQNVLSGSVSSSELHVLLAGTSPGPLFVSTVARIEAEEENSVEVHCVSPALEQLPSIPATQASTPIILWTEWSTDQATNEVHALAPALFAIYDCTRLSDCRSCAQSRFGCVWCLLDDRCASADPASDGYLPETLCSTSVGGPVGDSNPNVIISGQISVYKATRVVEFTTFCLLLSIISFRLQAPNCSSFKSDMKSITLMNGSALIVKFQVFNVQQPLRHFSCMEGCNGQRVMAVYNAAESSVICRIEKIDLSAQLRVFEERSSSFGKLSQPAAVNCSLDLYWHGQDTRSVEGHKMVNEDNVQVEVYTCGWLAEYCDVCLSLPERFGCGWCVSEPNPRTSHYAAEYGELPTNKCTTQSQCITQSPGTRRWLKSSSICPDPQIISLLPTNGTLTGQTVLHVEGRNLGRHVEDLSGGVYLDVQRHKLPCIIITGTYNRSRSFDCRLARVNHILSTVEGRLTVEISKLRYKATSPIFRFLTPRLNVIYPERGPLAGGTWLRLTGFNLNVGARRSVSLVHIVVRSSNEEPAKTAEKNVEHNVSIPCDIDSETEHLIVCRTRELPSDWAHLMSPASKRMDKRDLNVGRGLTSVSSKVAERPAASSVDHLSMSVILWNDMTPTKPSVPYTFFYSPNPTVSAVERQNVLAGGGTSIRVQGEFLFVIESPRLVIYFNWTEFSTVHSDPVVHPFPDGLRQEELDDFTKPNPIIEPDEPQSSVLSRRNADGYNMLDTAQASEREGDNQPTPSVRVNQLLRLHGQFDALVAAPELAAKDELLVLVGDTHICLVNSVVNTEIRCDLDRSTLIAGLDYPILVQFGRFLVYRPGVVRFVSMGQVAFRNQLIMIATGIVVLTVLVGLIAFTLWRRFDRRQRTYQAKLDQKYAEHESRVVRVFKEDFMELQTNMLEFSQGVKRHNLPYRDYRTFCLFTLFPEFHCELMVPVDPHACGSWPTFHPPDWSASPSSDYASFVPPHPLLSPFTVPVESMDSVSKAISLFHALICNRKFLCLMVRVIEEDDRTTAQDKSRLASLLCAALQPKMEHLTRVMCDLISEMLQRLHNQGDNRLPTAFRRAETVVDKLVSNWLSFLLYNFIKNNVGENLFYFYRALLQQLNMGPRDAVTGKARYTLDSSALLLSEMTGQPVMLAVEDPQKLFCLTSDHIIVKVLDCDTISQAKEKILDVIYKNKPYSEQLKPTQLDMIKSSSPAGLILCDWDISVRREGSEKPPFRLNCIRDYGLGDNSRVALIMCQHRRPKTVPTSPASIRSSSMCMFKGNTRLPTVHNLISNDSQTCSPEQTMLSDTVPLTGQLEILEGAHKSNLLQPLSFYPVASPVKINGTVSMNNIRSVYCVRPTGSPDPTIWYHLELSKNVNTEGGPCLGPYINRGRLGSGTGVGGNGLMIHEPPSMSVVDYNPVESLPCTYVDDVCEVHSKCGPVRKSRWRGTWRSTRKDSTQTASHSRLDRLEAVTNTTVSHPLLIAESSCLADGSTLGVQHNSRRGRTCAPATKHRDRVKRKRKNDSLFSTRGDRIKQTSASLDRLMDSLPKEVFFNRLMVTRLSVTCYMEKLFEVIFSSVLQSHSLPSPIKYLFDFLDAQAASLGVEDPKTVHAWKSNCLQMRFWNQIITNLDYIFDIPLLRHTAFERSFHALSQAMTYACAPTKEKLTPDSSSVKLLFARDISQQWARVNNYYREIKAMPAIKREDMKEILHQHSVVHANDFNVSWAIYELYTKYVKPCHNVLVARLQHEALKAPIPYKSQHSFDSKTIPNTPGVSQVDEFEFSDYNPIQLIQVLIEVEQCIENTQPSTIPVRNAHSTSRPRQPGDSCPLIPSCQTSVNPGEQSPCFFTSGPASPSAFLSTVPSGGDTTDYPDTLRSLNTLTTEFAGDDTSRLQPAAQHIHHYHHCYHLYNPDGSTVGGHSTSEPRSPSLEATVHRNRCARTNPVV</sequence>
<keyword evidence="4 12" id="KW-0732">Signal</keyword>
<reference evidence="14 15" key="1">
    <citation type="journal article" date="2019" name="Gigascience">
        <title>Whole-genome sequence of the oriental lung fluke Paragonimus westermani.</title>
        <authorList>
            <person name="Oey H."/>
            <person name="Zakrzewski M."/>
            <person name="Narain K."/>
            <person name="Devi K.R."/>
            <person name="Agatsuma T."/>
            <person name="Nawaratna S."/>
            <person name="Gobert G.N."/>
            <person name="Jones M.K."/>
            <person name="Ragan M.A."/>
            <person name="McManus D.P."/>
            <person name="Krause L."/>
        </authorList>
    </citation>
    <scope>NUCLEOTIDE SEQUENCE [LARGE SCALE GENOMIC DNA]</scope>
    <source>
        <strain evidence="14 15">IND2009</strain>
    </source>
</reference>
<feature type="region of interest" description="Disordered" evidence="10">
    <location>
        <begin position="2584"/>
        <end position="2605"/>
    </location>
</feature>
<comment type="caution">
    <text evidence="9">Lacks conserved residue(s) required for the propagation of feature annotation.</text>
</comment>
<evidence type="ECO:0000256" key="3">
    <source>
        <dbReference type="ARBA" id="ARBA00022692"/>
    </source>
</evidence>
<dbReference type="SUPFAM" id="SSF48350">
    <property type="entry name" value="GTPase activation domain, GAP"/>
    <property type="match status" value="1"/>
</dbReference>
<evidence type="ECO:0000256" key="1">
    <source>
        <dbReference type="ARBA" id="ARBA00004167"/>
    </source>
</evidence>
<feature type="signal peptide" evidence="12">
    <location>
        <begin position="1"/>
        <end position="18"/>
    </location>
</feature>
<dbReference type="SMART" id="SM00429">
    <property type="entry name" value="IPT"/>
    <property type="match status" value="2"/>
</dbReference>
<dbReference type="Gene3D" id="3.10.20.90">
    <property type="entry name" value="Phosphatidylinositol 3-kinase Catalytic Subunit, Chain A, domain 1"/>
    <property type="match status" value="1"/>
</dbReference>
<dbReference type="SMART" id="SM00630">
    <property type="entry name" value="Sema"/>
    <property type="match status" value="1"/>
</dbReference>
<dbReference type="InterPro" id="IPR016201">
    <property type="entry name" value="PSI"/>
</dbReference>
<feature type="chain" id="PRO_5023858287" evidence="12">
    <location>
        <begin position="19"/>
        <end position="2721"/>
    </location>
</feature>
<keyword evidence="3 11" id="KW-0812">Transmembrane</keyword>
<evidence type="ECO:0000256" key="2">
    <source>
        <dbReference type="ARBA" id="ARBA00010297"/>
    </source>
</evidence>
<dbReference type="InterPro" id="IPR046800">
    <property type="entry name" value="Plexin_RBD"/>
</dbReference>
<keyword evidence="15" id="KW-1185">Reference proteome</keyword>
<dbReference type="InterPro" id="IPR031148">
    <property type="entry name" value="Plexin"/>
</dbReference>
<evidence type="ECO:0000256" key="9">
    <source>
        <dbReference type="PROSITE-ProRule" id="PRU00352"/>
    </source>
</evidence>
<dbReference type="InterPro" id="IPR002165">
    <property type="entry name" value="Plexin_repeat"/>
</dbReference>